<protein>
    <recommendedName>
        <fullName evidence="2">Retrotransposon Copia-like N-terminal domain-containing protein</fullName>
    </recommendedName>
</protein>
<dbReference type="EnsemblPlants" id="evm.model.08.849">
    <property type="protein sequence ID" value="cds.evm.model.08.849"/>
    <property type="gene ID" value="evm.TU.08.849"/>
</dbReference>
<proteinExistence type="predicted"/>
<sequence>MDLRIVSGCENYSSWRRSMIVALAATNKIKFVDGRLPQPEEDDEVLHGYSLGHMLYGRFPNRNAAETGKAPAANQTDAQENGDAAVSGNGNNHGNGKNMEQDLVATFAQCQKLMNILS</sequence>
<organism evidence="3 4">
    <name type="scientific">Cannabis sativa</name>
    <name type="common">Hemp</name>
    <name type="synonym">Marijuana</name>
    <dbReference type="NCBI Taxonomy" id="3483"/>
    <lineage>
        <taxon>Eukaryota</taxon>
        <taxon>Viridiplantae</taxon>
        <taxon>Streptophyta</taxon>
        <taxon>Embryophyta</taxon>
        <taxon>Tracheophyta</taxon>
        <taxon>Spermatophyta</taxon>
        <taxon>Magnoliopsida</taxon>
        <taxon>eudicotyledons</taxon>
        <taxon>Gunneridae</taxon>
        <taxon>Pentapetalae</taxon>
        <taxon>rosids</taxon>
        <taxon>fabids</taxon>
        <taxon>Rosales</taxon>
        <taxon>Cannabaceae</taxon>
        <taxon>Cannabis</taxon>
    </lineage>
</organism>
<dbReference type="Gramene" id="evm.model.08.849">
    <property type="protein sequence ID" value="cds.evm.model.08.849"/>
    <property type="gene ID" value="evm.TU.08.849"/>
</dbReference>
<reference evidence="3" key="1">
    <citation type="submission" date="2018-11" db="EMBL/GenBank/DDBJ databases">
        <authorList>
            <person name="Grassa J C."/>
        </authorList>
    </citation>
    <scope>NUCLEOTIDE SEQUENCE [LARGE SCALE GENOMIC DNA]</scope>
</reference>
<dbReference type="EMBL" id="UZAU01000693">
    <property type="status" value="NOT_ANNOTATED_CDS"/>
    <property type="molecule type" value="Genomic_DNA"/>
</dbReference>
<evidence type="ECO:0000259" key="2">
    <source>
        <dbReference type="Pfam" id="PF14244"/>
    </source>
</evidence>
<feature type="region of interest" description="Disordered" evidence="1">
    <location>
        <begin position="62"/>
        <end position="100"/>
    </location>
</feature>
<feature type="domain" description="Retrotransposon Copia-like N-terminal" evidence="2">
    <location>
        <begin position="10"/>
        <end position="40"/>
    </location>
</feature>
<dbReference type="Proteomes" id="UP000596661">
    <property type="component" value="Chromosome 8"/>
</dbReference>
<dbReference type="AlphaFoldDB" id="A0A803QCK1"/>
<dbReference type="Pfam" id="PF14244">
    <property type="entry name" value="Retrotran_gag_3"/>
    <property type="match status" value="1"/>
</dbReference>
<keyword evidence="4" id="KW-1185">Reference proteome</keyword>
<name>A0A803QCK1_CANSA</name>
<evidence type="ECO:0000256" key="1">
    <source>
        <dbReference type="SAM" id="MobiDB-lite"/>
    </source>
</evidence>
<feature type="compositionally biased region" description="Low complexity" evidence="1">
    <location>
        <begin position="88"/>
        <end position="98"/>
    </location>
</feature>
<evidence type="ECO:0000313" key="4">
    <source>
        <dbReference type="Proteomes" id="UP000596661"/>
    </source>
</evidence>
<dbReference type="InterPro" id="IPR029472">
    <property type="entry name" value="Copia-like_N"/>
</dbReference>
<reference evidence="3" key="2">
    <citation type="submission" date="2021-03" db="UniProtKB">
        <authorList>
            <consortium name="EnsemblPlants"/>
        </authorList>
    </citation>
    <scope>IDENTIFICATION</scope>
</reference>
<accession>A0A803QCK1</accession>
<evidence type="ECO:0000313" key="3">
    <source>
        <dbReference type="EnsemblPlants" id="cds.evm.model.08.849"/>
    </source>
</evidence>